<feature type="transmembrane region" description="Helical" evidence="6">
    <location>
        <begin position="6"/>
        <end position="23"/>
    </location>
</feature>
<dbReference type="RefSeq" id="WP_110109993.1">
    <property type="nucleotide sequence ID" value="NZ_CP122562.1"/>
</dbReference>
<keyword evidence="3 6" id="KW-0812">Transmembrane</keyword>
<proteinExistence type="predicted"/>
<dbReference type="Pfam" id="PF00482">
    <property type="entry name" value="T2SSF"/>
    <property type="match status" value="1"/>
</dbReference>
<dbReference type="AlphaFoldDB" id="A0AAJ6ANK0"/>
<evidence type="ECO:0000313" key="8">
    <source>
        <dbReference type="EMBL" id="WGH93326.1"/>
    </source>
</evidence>
<reference evidence="8 9" key="1">
    <citation type="submission" date="2023-03" db="EMBL/GenBank/DDBJ databases">
        <title>Complete genome sequences of several Auritidibacter ignavus strains isolated from ear infections.</title>
        <authorList>
            <person name="Baehr T."/>
            <person name="Baumhoegger A.M."/>
        </authorList>
    </citation>
    <scope>NUCLEOTIDE SEQUENCE [LARGE SCALE GENOMIC DNA]</scope>
    <source>
        <strain evidence="8 9">BABAE-6</strain>
    </source>
</reference>
<comment type="subcellular location">
    <subcellularLocation>
        <location evidence="1">Cell membrane</location>
        <topology evidence="1">Multi-pass membrane protein</topology>
    </subcellularLocation>
</comment>
<gene>
    <name evidence="8" type="ORF">QDX21_00445</name>
</gene>
<accession>A0AAJ6ANK0</accession>
<evidence type="ECO:0000256" key="3">
    <source>
        <dbReference type="ARBA" id="ARBA00022692"/>
    </source>
</evidence>
<feature type="transmembrane region" description="Helical" evidence="6">
    <location>
        <begin position="251"/>
        <end position="271"/>
    </location>
</feature>
<feature type="domain" description="Type II secretion system protein GspF" evidence="7">
    <location>
        <begin position="113"/>
        <end position="238"/>
    </location>
</feature>
<evidence type="ECO:0000256" key="2">
    <source>
        <dbReference type="ARBA" id="ARBA00022475"/>
    </source>
</evidence>
<protein>
    <submittedName>
        <fullName evidence="8">Type II secretion system F family protein</fullName>
    </submittedName>
</protein>
<dbReference type="PANTHER" id="PTHR35007:SF3">
    <property type="entry name" value="POSSIBLE CONSERVED ALANINE RICH MEMBRANE PROTEIN"/>
    <property type="match status" value="1"/>
</dbReference>
<keyword evidence="4 6" id="KW-1133">Transmembrane helix</keyword>
<keyword evidence="2" id="KW-1003">Cell membrane</keyword>
<dbReference type="Proteomes" id="UP001224674">
    <property type="component" value="Chromosome"/>
</dbReference>
<feature type="transmembrane region" description="Helical" evidence="6">
    <location>
        <begin position="49"/>
        <end position="70"/>
    </location>
</feature>
<name>A0AAJ6ANK0_9MICC</name>
<dbReference type="InterPro" id="IPR042094">
    <property type="entry name" value="T2SS_GspF_sf"/>
</dbReference>
<evidence type="ECO:0000256" key="6">
    <source>
        <dbReference type="SAM" id="Phobius"/>
    </source>
</evidence>
<dbReference type="InterPro" id="IPR018076">
    <property type="entry name" value="T2SS_GspF_dom"/>
</dbReference>
<evidence type="ECO:0000256" key="1">
    <source>
        <dbReference type="ARBA" id="ARBA00004651"/>
    </source>
</evidence>
<sequence>MSVLLGLILGVGLLLIWLSWWAQPAQESRKPSRVSGLQHLVIRSGIERITVPTVVASSAILALVVGLVMIALTRAVPLGICFGLFAALLPFGILKSSARKRQATMREVWPEAVDHLRSAIRAGLTLPEALSQLAIHGPEELRPALEDFTADYRAGMRFSDALTRLKERLADPVADRLAASLMMTRDVGSADIGAVLETLADFLREEAQTRAELEARQSWTINGARLAVVAPWVVLLLLATQPQALAAYQTMAGMLVLLFGVVVSALCYWLMRRIGALPAERRVL</sequence>
<evidence type="ECO:0000259" key="7">
    <source>
        <dbReference type="Pfam" id="PF00482"/>
    </source>
</evidence>
<organism evidence="8 9">
    <name type="scientific">Auritidibacter ignavus</name>
    <dbReference type="NCBI Taxonomy" id="678932"/>
    <lineage>
        <taxon>Bacteria</taxon>
        <taxon>Bacillati</taxon>
        <taxon>Actinomycetota</taxon>
        <taxon>Actinomycetes</taxon>
        <taxon>Micrococcales</taxon>
        <taxon>Micrococcaceae</taxon>
        <taxon>Auritidibacter</taxon>
    </lineage>
</organism>
<feature type="transmembrane region" description="Helical" evidence="6">
    <location>
        <begin position="219"/>
        <end position="239"/>
    </location>
</feature>
<keyword evidence="9" id="KW-1185">Reference proteome</keyword>
<evidence type="ECO:0000313" key="9">
    <source>
        <dbReference type="Proteomes" id="UP001224674"/>
    </source>
</evidence>
<evidence type="ECO:0000256" key="5">
    <source>
        <dbReference type="ARBA" id="ARBA00023136"/>
    </source>
</evidence>
<dbReference type="PANTHER" id="PTHR35007">
    <property type="entry name" value="INTEGRAL MEMBRANE PROTEIN-RELATED"/>
    <property type="match status" value="1"/>
</dbReference>
<dbReference type="EMBL" id="CP122566">
    <property type="protein sequence ID" value="WGH93326.1"/>
    <property type="molecule type" value="Genomic_DNA"/>
</dbReference>
<evidence type="ECO:0000256" key="4">
    <source>
        <dbReference type="ARBA" id="ARBA00022989"/>
    </source>
</evidence>
<feature type="transmembrane region" description="Helical" evidence="6">
    <location>
        <begin position="76"/>
        <end position="94"/>
    </location>
</feature>
<dbReference type="GO" id="GO:0005886">
    <property type="term" value="C:plasma membrane"/>
    <property type="evidence" value="ECO:0007669"/>
    <property type="project" value="UniProtKB-SubCell"/>
</dbReference>
<dbReference type="Gene3D" id="1.20.81.30">
    <property type="entry name" value="Type II secretion system (T2SS), domain F"/>
    <property type="match status" value="1"/>
</dbReference>
<keyword evidence="5 6" id="KW-0472">Membrane</keyword>